<proteinExistence type="predicted"/>
<accession>A0A6J4U1M4</accession>
<evidence type="ECO:0000256" key="1">
    <source>
        <dbReference type="SAM" id="MobiDB-lite"/>
    </source>
</evidence>
<dbReference type="AlphaFoldDB" id="A0A6J4U1M4"/>
<evidence type="ECO:0000313" key="2">
    <source>
        <dbReference type="EMBL" id="CAA9537949.1"/>
    </source>
</evidence>
<dbReference type="EMBL" id="CADCVT010000489">
    <property type="protein sequence ID" value="CAA9537949.1"/>
    <property type="molecule type" value="Genomic_DNA"/>
</dbReference>
<sequence length="57" mass="5786">CSSHGLIRFRTATACACGSRGRPTVSSSLISWASSPRSSRSDGSCAAGPSWRPSGTA</sequence>
<feature type="region of interest" description="Disordered" evidence="1">
    <location>
        <begin position="18"/>
        <end position="57"/>
    </location>
</feature>
<feature type="compositionally biased region" description="Low complexity" evidence="1">
    <location>
        <begin position="26"/>
        <end position="44"/>
    </location>
</feature>
<organism evidence="2">
    <name type="scientific">uncultured Solirubrobacteraceae bacterium</name>
    <dbReference type="NCBI Taxonomy" id="1162706"/>
    <lineage>
        <taxon>Bacteria</taxon>
        <taxon>Bacillati</taxon>
        <taxon>Actinomycetota</taxon>
        <taxon>Thermoleophilia</taxon>
        <taxon>Solirubrobacterales</taxon>
        <taxon>Solirubrobacteraceae</taxon>
        <taxon>environmental samples</taxon>
    </lineage>
</organism>
<reference evidence="2" key="1">
    <citation type="submission" date="2020-02" db="EMBL/GenBank/DDBJ databases">
        <authorList>
            <person name="Meier V. D."/>
        </authorList>
    </citation>
    <scope>NUCLEOTIDE SEQUENCE</scope>
    <source>
        <strain evidence="2">AVDCRST_MAG85</strain>
    </source>
</reference>
<feature type="non-terminal residue" evidence="2">
    <location>
        <position position="1"/>
    </location>
</feature>
<gene>
    <name evidence="2" type="ORF">AVDCRST_MAG85-4311</name>
</gene>
<protein>
    <submittedName>
        <fullName evidence="2">Uncharacterized protein</fullName>
    </submittedName>
</protein>
<name>A0A6J4U1M4_9ACTN</name>
<feature type="non-terminal residue" evidence="2">
    <location>
        <position position="57"/>
    </location>
</feature>